<evidence type="ECO:0000256" key="7">
    <source>
        <dbReference type="ARBA" id="ARBA00022519"/>
    </source>
</evidence>
<evidence type="ECO:0000256" key="3">
    <source>
        <dbReference type="ARBA" id="ARBA00005811"/>
    </source>
</evidence>
<dbReference type="GO" id="GO:0022857">
    <property type="term" value="F:transmembrane transporter activity"/>
    <property type="evidence" value="ECO:0007669"/>
    <property type="project" value="InterPro"/>
</dbReference>
<dbReference type="InterPro" id="IPR003400">
    <property type="entry name" value="ExbD"/>
</dbReference>
<gene>
    <name evidence="13" type="ORF">CEP48_06905</name>
</gene>
<evidence type="ECO:0000256" key="4">
    <source>
        <dbReference type="ARBA" id="ARBA00011471"/>
    </source>
</evidence>
<accession>A0A8D4IY17</accession>
<dbReference type="AlphaFoldDB" id="A0A8D4IY17"/>
<evidence type="ECO:0000256" key="8">
    <source>
        <dbReference type="ARBA" id="ARBA00022692"/>
    </source>
</evidence>
<keyword evidence="7" id="KW-0997">Cell inner membrane</keyword>
<comment type="similarity">
    <text evidence="3 12">Belongs to the ExbD/TolR family.</text>
</comment>
<comment type="subunit">
    <text evidence="4">The accessory proteins ExbB and ExbD seem to form a complex with TonB.</text>
</comment>
<sequence>MAFGNFNQNDNEMADMNVTPLVDVMLVLLIVFMIAMPVFTSSIQIQLPQSTTVSENVKSPNIIRVIIDADGKYYIADQPYHLDELKQELQRLYQQQKESVIAIRADQKTNYQFVAGLLDLARQVGISKIGFVTEVTPTK</sequence>
<evidence type="ECO:0000256" key="5">
    <source>
        <dbReference type="ARBA" id="ARBA00022448"/>
    </source>
</evidence>
<protein>
    <submittedName>
        <fullName evidence="13">Biopolymer transporter ExbD</fullName>
    </submittedName>
</protein>
<comment type="function">
    <text evidence="1">Involved in the TonB-dependent energy-dependent transport of various receptor-bound substrates.</text>
</comment>
<dbReference type="RefSeq" id="WP_265482627.1">
    <property type="nucleotide sequence ID" value="NZ_CP022011.1"/>
</dbReference>
<dbReference type="Gene3D" id="3.30.420.270">
    <property type="match status" value="1"/>
</dbReference>
<evidence type="ECO:0000256" key="2">
    <source>
        <dbReference type="ARBA" id="ARBA00004249"/>
    </source>
</evidence>
<keyword evidence="11" id="KW-0472">Membrane</keyword>
<keyword evidence="10" id="KW-1133">Transmembrane helix</keyword>
<dbReference type="GO" id="GO:0005886">
    <property type="term" value="C:plasma membrane"/>
    <property type="evidence" value="ECO:0007669"/>
    <property type="project" value="UniProtKB-SubCell"/>
</dbReference>
<dbReference type="Pfam" id="PF02472">
    <property type="entry name" value="ExbD"/>
    <property type="match status" value="1"/>
</dbReference>
<keyword evidence="5 12" id="KW-0813">Transport</keyword>
<dbReference type="EMBL" id="CP022011">
    <property type="protein sequence ID" value="QDJ15176.1"/>
    <property type="molecule type" value="Genomic_DNA"/>
</dbReference>
<evidence type="ECO:0000313" key="13">
    <source>
        <dbReference type="EMBL" id="QDJ15176.1"/>
    </source>
</evidence>
<evidence type="ECO:0000256" key="11">
    <source>
        <dbReference type="ARBA" id="ARBA00023136"/>
    </source>
</evidence>
<evidence type="ECO:0000256" key="9">
    <source>
        <dbReference type="ARBA" id="ARBA00022927"/>
    </source>
</evidence>
<dbReference type="Proteomes" id="UP000955338">
    <property type="component" value="Chromosome"/>
</dbReference>
<proteinExistence type="inferred from homology"/>
<keyword evidence="6" id="KW-1003">Cell membrane</keyword>
<evidence type="ECO:0000313" key="14">
    <source>
        <dbReference type="Proteomes" id="UP000955338"/>
    </source>
</evidence>
<evidence type="ECO:0000256" key="10">
    <source>
        <dbReference type="ARBA" id="ARBA00022989"/>
    </source>
</evidence>
<keyword evidence="8 12" id="KW-0812">Transmembrane</keyword>
<reference evidence="13" key="1">
    <citation type="submission" date="2017-06" db="EMBL/GenBank/DDBJ databases">
        <title>Genome sequencing of pathogenic and non-pathogenic strains within Bisgaard taxon 40.</title>
        <authorList>
            <person name="Ladner J.T."/>
            <person name="Lovett S.P."/>
            <person name="Koroleva G."/>
            <person name="Lorch J.M."/>
        </authorList>
    </citation>
    <scope>NUCLEOTIDE SEQUENCE</scope>
    <source>
        <strain evidence="13">27576-1-I1</strain>
    </source>
</reference>
<dbReference type="PANTHER" id="PTHR30558">
    <property type="entry name" value="EXBD MEMBRANE COMPONENT OF PMF-DRIVEN MACROMOLECULE IMPORT SYSTEM"/>
    <property type="match status" value="1"/>
</dbReference>
<evidence type="ECO:0000256" key="12">
    <source>
        <dbReference type="RuleBase" id="RU003879"/>
    </source>
</evidence>
<keyword evidence="14" id="KW-1185">Reference proteome</keyword>
<organism evidence="13 14">
    <name type="scientific">Mergibacter septicus</name>
    <dbReference type="NCBI Taxonomy" id="221402"/>
    <lineage>
        <taxon>Bacteria</taxon>
        <taxon>Pseudomonadati</taxon>
        <taxon>Pseudomonadota</taxon>
        <taxon>Gammaproteobacteria</taxon>
        <taxon>Pasteurellales</taxon>
        <taxon>Pasteurellaceae</taxon>
        <taxon>Mergibacter</taxon>
    </lineage>
</organism>
<name>A0A8D4IY17_9PAST</name>
<keyword evidence="9 12" id="KW-0653">Protein transport</keyword>
<comment type="subcellular location">
    <subcellularLocation>
        <location evidence="2">Cell inner membrane</location>
        <topology evidence="2">Single-pass type II membrane protein</topology>
    </subcellularLocation>
    <subcellularLocation>
        <location evidence="12">Cell membrane</location>
        <topology evidence="12">Single-pass type II membrane protein</topology>
    </subcellularLocation>
</comment>
<dbReference type="PANTHER" id="PTHR30558:SF12">
    <property type="entry name" value="BIOPOLYMER TRANSPORT PROTEIN EXBD"/>
    <property type="match status" value="1"/>
</dbReference>
<evidence type="ECO:0000256" key="1">
    <source>
        <dbReference type="ARBA" id="ARBA00003540"/>
    </source>
</evidence>
<evidence type="ECO:0000256" key="6">
    <source>
        <dbReference type="ARBA" id="ARBA00022475"/>
    </source>
</evidence>
<dbReference type="GO" id="GO:0015031">
    <property type="term" value="P:protein transport"/>
    <property type="evidence" value="ECO:0007669"/>
    <property type="project" value="UniProtKB-KW"/>
</dbReference>